<dbReference type="Gene3D" id="1.20.1130.10">
    <property type="entry name" value="Photosystem I PsaA/PsaB"/>
    <property type="match status" value="1"/>
</dbReference>
<accession>A0A7J9HY75</accession>
<gene>
    <name evidence="1" type="ORF">Gohar_020622</name>
</gene>
<evidence type="ECO:0000313" key="2">
    <source>
        <dbReference type="Proteomes" id="UP000593560"/>
    </source>
</evidence>
<dbReference type="PANTHER" id="PTHR30128">
    <property type="entry name" value="OUTER MEMBRANE PROTEIN, OMPA-RELATED"/>
    <property type="match status" value="1"/>
</dbReference>
<dbReference type="OrthoDB" id="596459at2759"/>
<keyword evidence="2" id="KW-1185">Reference proteome</keyword>
<dbReference type="EMBL" id="JABFAD010000012">
    <property type="protein sequence ID" value="MBA0814821.1"/>
    <property type="molecule type" value="Genomic_DNA"/>
</dbReference>
<proteinExistence type="predicted"/>
<name>A0A7J9HY75_9ROSI</name>
<dbReference type="GO" id="GO:0015979">
    <property type="term" value="P:photosynthesis"/>
    <property type="evidence" value="ECO:0007669"/>
    <property type="project" value="InterPro"/>
</dbReference>
<protein>
    <submittedName>
        <fullName evidence="1">Uncharacterized protein</fullName>
    </submittedName>
</protein>
<comment type="caution">
    <text evidence="1">The sequence shown here is derived from an EMBL/GenBank/DDBJ whole genome shotgun (WGS) entry which is preliminary data.</text>
</comment>
<dbReference type="InterPro" id="IPR001280">
    <property type="entry name" value="PSI_PsaA/B"/>
</dbReference>
<dbReference type="GO" id="GO:0009535">
    <property type="term" value="C:chloroplast thylakoid membrane"/>
    <property type="evidence" value="ECO:0007669"/>
    <property type="project" value="TreeGrafter"/>
</dbReference>
<sequence>MYSLHAYVFIAQDFTTQVALYTHHQCIVEFIMTEAFADGAIFLISDYNPRQNEDNILARMIDHKEAIISHLSWASLFLGFHTLGLYVHNDVVLAFGTLEKQILIEPIFAQWIQFAHGKTSYRFDVLLSSTNGQAFNAGRSIWLPGWLNDVNENSNSLFLTIVK</sequence>
<dbReference type="SUPFAM" id="SSF81558">
    <property type="entry name" value="Photosystem I subunits PsaA/PsaB"/>
    <property type="match status" value="1"/>
</dbReference>
<reference evidence="1 2" key="1">
    <citation type="journal article" date="2019" name="Genome Biol. Evol.">
        <title>Insights into the evolution of the New World diploid cottons (Gossypium, subgenus Houzingenia) based on genome sequencing.</title>
        <authorList>
            <person name="Grover C.E."/>
            <person name="Arick M.A. 2nd"/>
            <person name="Thrash A."/>
            <person name="Conover J.L."/>
            <person name="Sanders W.S."/>
            <person name="Peterson D.G."/>
            <person name="Frelichowski J.E."/>
            <person name="Scheffler J.A."/>
            <person name="Scheffler B.E."/>
            <person name="Wendel J.F."/>
        </authorList>
    </citation>
    <scope>NUCLEOTIDE SEQUENCE [LARGE SCALE GENOMIC DNA]</scope>
    <source>
        <strain evidence="1">0</strain>
        <tissue evidence="1">Leaf</tissue>
    </source>
</reference>
<dbReference type="PANTHER" id="PTHR30128:SF19">
    <property type="entry name" value="PHOTOSYSTEM I P700 CHLOROPHYLL A APOPROTEIN A1-RELATED"/>
    <property type="match status" value="1"/>
</dbReference>
<dbReference type="PRINTS" id="PR00257">
    <property type="entry name" value="PHOTSYSPSAAB"/>
</dbReference>
<evidence type="ECO:0000313" key="1">
    <source>
        <dbReference type="EMBL" id="MBA0814821.1"/>
    </source>
</evidence>
<organism evidence="1 2">
    <name type="scientific">Gossypium harknessii</name>
    <dbReference type="NCBI Taxonomy" id="34285"/>
    <lineage>
        <taxon>Eukaryota</taxon>
        <taxon>Viridiplantae</taxon>
        <taxon>Streptophyta</taxon>
        <taxon>Embryophyta</taxon>
        <taxon>Tracheophyta</taxon>
        <taxon>Spermatophyta</taxon>
        <taxon>Magnoliopsida</taxon>
        <taxon>eudicotyledons</taxon>
        <taxon>Gunneridae</taxon>
        <taxon>Pentapetalae</taxon>
        <taxon>rosids</taxon>
        <taxon>malvids</taxon>
        <taxon>Malvales</taxon>
        <taxon>Malvaceae</taxon>
        <taxon>Malvoideae</taxon>
        <taxon>Gossypium</taxon>
    </lineage>
</organism>
<dbReference type="Pfam" id="PF00223">
    <property type="entry name" value="PsaA_PsaB"/>
    <property type="match status" value="1"/>
</dbReference>
<dbReference type="AlphaFoldDB" id="A0A7J9HY75"/>
<dbReference type="Proteomes" id="UP000593560">
    <property type="component" value="Unassembled WGS sequence"/>
</dbReference>
<dbReference type="InterPro" id="IPR036408">
    <property type="entry name" value="PSI_PsaA/B_sf"/>
</dbReference>